<keyword evidence="1" id="KW-0479">Metal-binding</keyword>
<name>A0A509JJS0_PSEAI</name>
<reference evidence="5 6" key="1">
    <citation type="submission" date="2019-11" db="EMBL/GenBank/DDBJ databases">
        <title>Genomes of ocular Pseudomonas aeruginosa isolates.</title>
        <authorList>
            <person name="Khan M."/>
            <person name="Rice S.A."/>
            <person name="Willcox M.D.P."/>
            <person name="Stapleton F."/>
        </authorList>
    </citation>
    <scope>NUCLEOTIDE SEQUENCE [LARGE SCALE GENOMIC DNA]</scope>
    <source>
        <strain evidence="5 6">PA221</strain>
    </source>
</reference>
<dbReference type="AlphaFoldDB" id="A0A509JJS0"/>
<dbReference type="InterPro" id="IPR033138">
    <property type="entry name" value="Cu_oxidase_CS"/>
</dbReference>
<dbReference type="InterPro" id="IPR002355">
    <property type="entry name" value="Cu_oxidase_Cu_BS"/>
</dbReference>
<dbReference type="FunFam" id="2.60.40.420:FF:000088">
    <property type="entry name" value="Multicopper oxidase, putative"/>
    <property type="match status" value="1"/>
</dbReference>
<dbReference type="PANTHER" id="PTHR11709:SF2">
    <property type="entry name" value="MULTICOPPER OXIDASE LPR1"/>
    <property type="match status" value="1"/>
</dbReference>
<dbReference type="GO" id="GO:0016491">
    <property type="term" value="F:oxidoreductase activity"/>
    <property type="evidence" value="ECO:0007669"/>
    <property type="project" value="UniProtKB-KW"/>
</dbReference>
<dbReference type="Pfam" id="PF07732">
    <property type="entry name" value="Cu-oxidase_3"/>
    <property type="match status" value="1"/>
</dbReference>
<dbReference type="Pfam" id="PF07731">
    <property type="entry name" value="Cu-oxidase_2"/>
    <property type="match status" value="1"/>
</dbReference>
<evidence type="ECO:0000313" key="5">
    <source>
        <dbReference type="EMBL" id="MUI34467.1"/>
    </source>
</evidence>
<dbReference type="InterPro" id="IPR011707">
    <property type="entry name" value="Cu-oxidase-like_N"/>
</dbReference>
<gene>
    <name evidence="5" type="ORF">GNQ48_05570</name>
</gene>
<dbReference type="Gene3D" id="2.60.40.420">
    <property type="entry name" value="Cupredoxins - blue copper proteins"/>
    <property type="match status" value="3"/>
</dbReference>
<dbReference type="PROSITE" id="PS00080">
    <property type="entry name" value="MULTICOPPER_OXIDASE2"/>
    <property type="match status" value="1"/>
</dbReference>
<evidence type="ECO:0000313" key="6">
    <source>
        <dbReference type="Proteomes" id="UP000433532"/>
    </source>
</evidence>
<dbReference type="PANTHER" id="PTHR11709">
    <property type="entry name" value="MULTI-COPPER OXIDASE"/>
    <property type="match status" value="1"/>
</dbReference>
<evidence type="ECO:0000256" key="1">
    <source>
        <dbReference type="ARBA" id="ARBA00022723"/>
    </source>
</evidence>
<keyword evidence="2" id="KW-0560">Oxidoreductase</keyword>
<comment type="caution">
    <text evidence="5">The sequence shown here is derived from an EMBL/GenBank/DDBJ whole genome shotgun (WGS) entry which is preliminary data.</text>
</comment>
<dbReference type="InterPro" id="IPR045087">
    <property type="entry name" value="Cu-oxidase_fam"/>
</dbReference>
<dbReference type="InterPro" id="IPR008972">
    <property type="entry name" value="Cupredoxin"/>
</dbReference>
<dbReference type="CDD" id="cd13861">
    <property type="entry name" value="CuRO_1_CumA_like"/>
    <property type="match status" value="1"/>
</dbReference>
<protein>
    <submittedName>
        <fullName evidence="5">Multicopper oxidase domain-containing protein</fullName>
    </submittedName>
</protein>
<feature type="domain" description="Plastocyanin-like" evidence="4">
    <location>
        <begin position="59"/>
        <end position="161"/>
    </location>
</feature>
<dbReference type="GO" id="GO:0030288">
    <property type="term" value="C:outer membrane-bounded periplasmic space"/>
    <property type="evidence" value="ECO:0007669"/>
    <property type="project" value="TreeGrafter"/>
</dbReference>
<dbReference type="RefSeq" id="WP_023100853.1">
    <property type="nucleotide sequence ID" value="NZ_BBQK01000012.1"/>
</dbReference>
<sequence length="465" mass="51633">MTFTRRQVLGGLAGLAVVGLGLGAGGARLWLARPQVAQEYDYELIAAPLDLEIVPGFSSPALAYGGQCPGVELRAKQGEWLRVRFTNRLDEPTTIHWHGIRLPIEMDGVPYISQPPVQPGESFIYQFKTQDAGSYWYHPHLMSSEQLGRGLVGPLIIEEREPTGFRHEKVLCLKTWHVDEQGAFTPFSVPRQAAREGTRGRYSTINGKHVPTIDLPAGQIVRVRLLNVDNTVTYRLNLPNGEARIYAIDGHPVEPRGFEGQYWIGPGMRLELALKVPEAGTELSLRDGPVRLATIRSVASAEAPAGDWPKPLPANPVSEPDLANAEKIGFRFEWVGAMSDTSGKNPYPSFWQINGKAWEGGEEHKHNAPPLAKLKEGQSYIFELRNMAQYQHPIHLHGMAFKVLDSDRREIIPYFTDTYLLGKNETARVALVADNPGLWMFHCHVIDHMETGLMGTIAVGEAWCG</sequence>
<evidence type="ECO:0000256" key="2">
    <source>
        <dbReference type="ARBA" id="ARBA00023002"/>
    </source>
</evidence>
<organism evidence="5 6">
    <name type="scientific">Pseudomonas aeruginosa</name>
    <dbReference type="NCBI Taxonomy" id="287"/>
    <lineage>
        <taxon>Bacteria</taxon>
        <taxon>Pseudomonadati</taxon>
        <taxon>Pseudomonadota</taxon>
        <taxon>Gammaproteobacteria</taxon>
        <taxon>Pseudomonadales</taxon>
        <taxon>Pseudomonadaceae</taxon>
        <taxon>Pseudomonas</taxon>
    </lineage>
</organism>
<dbReference type="Proteomes" id="UP000433532">
    <property type="component" value="Unassembled WGS sequence"/>
</dbReference>
<evidence type="ECO:0000259" key="4">
    <source>
        <dbReference type="Pfam" id="PF07732"/>
    </source>
</evidence>
<dbReference type="EMBL" id="WOAD01000003">
    <property type="protein sequence ID" value="MUI34467.1"/>
    <property type="molecule type" value="Genomic_DNA"/>
</dbReference>
<dbReference type="PROSITE" id="PS51318">
    <property type="entry name" value="TAT"/>
    <property type="match status" value="1"/>
</dbReference>
<dbReference type="GO" id="GO:0005507">
    <property type="term" value="F:copper ion binding"/>
    <property type="evidence" value="ECO:0007669"/>
    <property type="project" value="InterPro"/>
</dbReference>
<dbReference type="CDD" id="cd13906">
    <property type="entry name" value="CuRO_3_CumA_like"/>
    <property type="match status" value="1"/>
</dbReference>
<dbReference type="SMR" id="A0A509JJS0"/>
<accession>A0A509JJS0</accession>
<evidence type="ECO:0000259" key="3">
    <source>
        <dbReference type="Pfam" id="PF07731"/>
    </source>
</evidence>
<dbReference type="FunFam" id="2.60.40.420:FF:000085">
    <property type="entry name" value="Multicopper oxidase, putative"/>
    <property type="match status" value="1"/>
</dbReference>
<dbReference type="InterPro" id="IPR006311">
    <property type="entry name" value="TAT_signal"/>
</dbReference>
<proteinExistence type="predicted"/>
<dbReference type="InterPro" id="IPR011706">
    <property type="entry name" value="Cu-oxidase_C"/>
</dbReference>
<feature type="domain" description="Plastocyanin-like" evidence="3">
    <location>
        <begin position="358"/>
        <end position="460"/>
    </location>
</feature>
<dbReference type="PROSITE" id="PS00079">
    <property type="entry name" value="MULTICOPPER_OXIDASE1"/>
    <property type="match status" value="1"/>
</dbReference>
<dbReference type="SUPFAM" id="SSF49503">
    <property type="entry name" value="Cupredoxins"/>
    <property type="match status" value="3"/>
</dbReference>